<dbReference type="EMBL" id="JMIB01000006">
    <property type="protein sequence ID" value="KDM92662.1"/>
    <property type="molecule type" value="Genomic_DNA"/>
</dbReference>
<organism evidence="1 2">
    <name type="scientific">Photobacterium galatheae</name>
    <dbReference type="NCBI Taxonomy" id="1654360"/>
    <lineage>
        <taxon>Bacteria</taxon>
        <taxon>Pseudomonadati</taxon>
        <taxon>Pseudomonadota</taxon>
        <taxon>Gammaproteobacteria</taxon>
        <taxon>Vibrionales</taxon>
        <taxon>Vibrionaceae</taxon>
        <taxon>Photobacterium</taxon>
    </lineage>
</organism>
<dbReference type="Proteomes" id="UP000027192">
    <property type="component" value="Unassembled WGS sequence"/>
</dbReference>
<sequence length="438" mass="49361">MLKIKNRQRLSMIAAALLMISGCGGGKSGDRSLNLNGEPRLQDLQPYQASSPFAQSAMDCAVIYQQGQSCQIRDIAPLGYQKSGDLTPDDIAQRLLVSHSWMGDSFMDVVRGLPQEMLNLFKPLNVIVLSFEVRPSFYHSATASIYIDPRYLWRDVVEWSDIYQQDDYRSGFASRQRFIALQRYVDPASGNYVTYSNTFNEFTNYWRSEAEIRPGLFRLLAHELAHANDFLPPDLLDRLDASTSIQTNIDRNKSSQINQQLYQDHALKSGDLAQAAKSYFGGSSVKKVLAPEQAGATFEPDGAADFYGYYTAEEDVAMLFEAYMMWREYGVVSDVGFTTVPTTVDYSCDDLILGWGQRNRLAQKEVAPRAKLVSESILQQNLTAEFVPINNATPVDLPYGAGWCQSRTAVMSARFERLFGPAPVMESNRRYREEMSRD</sequence>
<name>A0A066RYE6_9GAMM</name>
<dbReference type="OrthoDB" id="5803286at2"/>
<dbReference type="PROSITE" id="PS51257">
    <property type="entry name" value="PROKAR_LIPOPROTEIN"/>
    <property type="match status" value="1"/>
</dbReference>
<dbReference type="RefSeq" id="WP_036749427.1">
    <property type="nucleotide sequence ID" value="NZ_JAGSGC010000005.1"/>
</dbReference>
<dbReference type="STRING" id="1654360.EA58_04610"/>
<keyword evidence="2" id="KW-1185">Reference proteome</keyword>
<evidence type="ECO:0000313" key="1">
    <source>
        <dbReference type="EMBL" id="KDM92662.1"/>
    </source>
</evidence>
<dbReference type="AlphaFoldDB" id="A0A066RYE6"/>
<evidence type="ECO:0000313" key="2">
    <source>
        <dbReference type="Proteomes" id="UP000027192"/>
    </source>
</evidence>
<proteinExistence type="predicted"/>
<accession>A0A066RYE6</accession>
<evidence type="ECO:0008006" key="3">
    <source>
        <dbReference type="Google" id="ProtNLM"/>
    </source>
</evidence>
<comment type="caution">
    <text evidence="1">The sequence shown here is derived from an EMBL/GenBank/DDBJ whole genome shotgun (WGS) entry which is preliminary data.</text>
</comment>
<protein>
    <recommendedName>
        <fullName evidence="3">Lipoprotein</fullName>
    </recommendedName>
</protein>
<gene>
    <name evidence="1" type="ORF">EA58_04610</name>
</gene>
<reference evidence="1 2" key="1">
    <citation type="submission" date="2014-04" db="EMBL/GenBank/DDBJ databases">
        <title>Draft genome sequence of Photobacterium halotolerans S2753: a solonamide, ngercheumicin and holomycin producer.</title>
        <authorList>
            <person name="Machado H.R."/>
            <person name="Gram L."/>
        </authorList>
    </citation>
    <scope>NUCLEOTIDE SEQUENCE [LARGE SCALE GENOMIC DNA]</scope>
    <source>
        <strain evidence="1 2">S2753</strain>
    </source>
</reference>